<geneLocation type="plasmid" evidence="1 2">
    <name>pPSB1-4</name>
</geneLocation>
<dbReference type="EMBL" id="CP012512">
    <property type="protein sequence ID" value="ALB24740.1"/>
    <property type="molecule type" value="Genomic_DNA"/>
</dbReference>
<gene>
    <name evidence="1" type="ORF">KU39_4p44</name>
</gene>
<name>A0A1L6TIJ0_PISSA</name>
<evidence type="ECO:0000313" key="1">
    <source>
        <dbReference type="EMBL" id="ALB24740.1"/>
    </source>
</evidence>
<evidence type="ECO:0000313" key="2">
    <source>
        <dbReference type="Proteomes" id="UP000029558"/>
    </source>
</evidence>
<accession>A0A1L6TIJ0</accession>
<dbReference type="Proteomes" id="UP000029558">
    <property type="component" value="Plasmid pPSB1-4"/>
</dbReference>
<reference evidence="1 2" key="1">
    <citation type="journal article" date="2014" name="Genome Announc.">
        <title>Comparative Genome Analysis of Two Isolates of the Fish Pathogen Piscirickettsia salmonis from Different Hosts Reveals Major Differences in Virulence-Associated Secretion Systems.</title>
        <authorList>
            <person name="Bohle H."/>
            <person name="Henriquez P."/>
            <person name="Grothusen H."/>
            <person name="Navas E."/>
            <person name="Sandoval A."/>
            <person name="Bustamante F."/>
            <person name="Bustos P."/>
            <person name="Mancilla M."/>
        </authorList>
    </citation>
    <scope>NUCLEOTIDE SEQUENCE [LARGE SCALE GENOMIC DNA]</scope>
    <source>
        <strain evidence="2">B1-32597</strain>
    </source>
</reference>
<keyword evidence="1" id="KW-0614">Plasmid</keyword>
<proteinExistence type="predicted"/>
<dbReference type="AlphaFoldDB" id="A0A1L6TIJ0"/>
<protein>
    <submittedName>
        <fullName evidence="1">Peptide ABC transporter substrate-binding protein</fullName>
    </submittedName>
</protein>
<dbReference type="RefSeq" id="WP_027242945.1">
    <property type="nucleotide sequence ID" value="NZ_CP012512.1"/>
</dbReference>
<organism evidence="1 2">
    <name type="scientific">Piscirickettsia salmonis</name>
    <dbReference type="NCBI Taxonomy" id="1238"/>
    <lineage>
        <taxon>Bacteria</taxon>
        <taxon>Pseudomonadati</taxon>
        <taxon>Pseudomonadota</taxon>
        <taxon>Gammaproteobacteria</taxon>
        <taxon>Thiotrichales</taxon>
        <taxon>Piscirickettsiaceae</taxon>
        <taxon>Piscirickettsia</taxon>
    </lineage>
</organism>
<sequence length="171" mass="18893">MFKTLKRSVLVCVIPVLSSSLLITSAYATCYVDYKNSSENTWNITLKNLEGDTAHIYCPNKTLGYKESCTFPVNPGDSVSVGFSHTAGMIKAYISFSSTINGHSESLNDLLVEAIDDHCPEIYYNDSVPYGITLNKPSIGNVIFAPYSENESTLNKFSKINFEADTNKKFS</sequence>